<reference evidence="1" key="1">
    <citation type="submission" date="2023-04" db="EMBL/GenBank/DDBJ databases">
        <title>A chromosome-level genome assembly of the parasitoid wasp Eretmocerus hayati.</title>
        <authorList>
            <person name="Zhong Y."/>
            <person name="Liu S."/>
            <person name="Liu Y."/>
        </authorList>
    </citation>
    <scope>NUCLEOTIDE SEQUENCE</scope>
    <source>
        <strain evidence="1">ZJU_SS_LIU_2023</strain>
    </source>
</reference>
<name>A0ACC2N883_9HYME</name>
<accession>A0ACC2N883</accession>
<keyword evidence="2" id="KW-1185">Reference proteome</keyword>
<sequence>MEIAQPRAQQPPEQPAPVIEAGAAEQEIMAAEMGPRLPAANVPSATASSDAATLGNQQAAAQGNDDPVPPDLCARGSRSCGPRRDTNCNLRHRPKEASAVASDS</sequence>
<dbReference type="EMBL" id="CM056744">
    <property type="protein sequence ID" value="KAJ8667267.1"/>
    <property type="molecule type" value="Genomic_DNA"/>
</dbReference>
<organism evidence="1 2">
    <name type="scientific">Eretmocerus hayati</name>
    <dbReference type="NCBI Taxonomy" id="131215"/>
    <lineage>
        <taxon>Eukaryota</taxon>
        <taxon>Metazoa</taxon>
        <taxon>Ecdysozoa</taxon>
        <taxon>Arthropoda</taxon>
        <taxon>Hexapoda</taxon>
        <taxon>Insecta</taxon>
        <taxon>Pterygota</taxon>
        <taxon>Neoptera</taxon>
        <taxon>Endopterygota</taxon>
        <taxon>Hymenoptera</taxon>
        <taxon>Apocrita</taxon>
        <taxon>Proctotrupomorpha</taxon>
        <taxon>Chalcidoidea</taxon>
        <taxon>Aphelinidae</taxon>
        <taxon>Aphelininae</taxon>
        <taxon>Eretmocerus</taxon>
    </lineage>
</organism>
<comment type="caution">
    <text evidence="1">The sequence shown here is derived from an EMBL/GenBank/DDBJ whole genome shotgun (WGS) entry which is preliminary data.</text>
</comment>
<proteinExistence type="predicted"/>
<gene>
    <name evidence="1" type="ORF">QAD02_008929</name>
</gene>
<evidence type="ECO:0000313" key="2">
    <source>
        <dbReference type="Proteomes" id="UP001239111"/>
    </source>
</evidence>
<protein>
    <submittedName>
        <fullName evidence="1">Uncharacterized protein</fullName>
    </submittedName>
</protein>
<evidence type="ECO:0000313" key="1">
    <source>
        <dbReference type="EMBL" id="KAJ8667267.1"/>
    </source>
</evidence>
<dbReference type="Proteomes" id="UP001239111">
    <property type="component" value="Chromosome 4"/>
</dbReference>